<protein>
    <submittedName>
        <fullName evidence="2">Uncharacterized protein</fullName>
    </submittedName>
</protein>
<feature type="region of interest" description="Disordered" evidence="1">
    <location>
        <begin position="71"/>
        <end position="142"/>
    </location>
</feature>
<feature type="region of interest" description="Disordered" evidence="1">
    <location>
        <begin position="24"/>
        <end position="47"/>
    </location>
</feature>
<accession>A0AAV9DIK4</accession>
<reference evidence="2" key="1">
    <citation type="journal article" date="2023" name="Nat. Commun.">
        <title>Diploid and tetraploid genomes of Acorus and the evolution of monocots.</title>
        <authorList>
            <person name="Ma L."/>
            <person name="Liu K.W."/>
            <person name="Li Z."/>
            <person name="Hsiao Y.Y."/>
            <person name="Qi Y."/>
            <person name="Fu T."/>
            <person name="Tang G.D."/>
            <person name="Zhang D."/>
            <person name="Sun W.H."/>
            <person name="Liu D.K."/>
            <person name="Li Y."/>
            <person name="Chen G.Z."/>
            <person name="Liu X.D."/>
            <person name="Liao X.Y."/>
            <person name="Jiang Y.T."/>
            <person name="Yu X."/>
            <person name="Hao Y."/>
            <person name="Huang J."/>
            <person name="Zhao X.W."/>
            <person name="Ke S."/>
            <person name="Chen Y.Y."/>
            <person name="Wu W.L."/>
            <person name="Hsu J.L."/>
            <person name="Lin Y.F."/>
            <person name="Huang M.D."/>
            <person name="Li C.Y."/>
            <person name="Huang L."/>
            <person name="Wang Z.W."/>
            <person name="Zhao X."/>
            <person name="Zhong W.Y."/>
            <person name="Peng D.H."/>
            <person name="Ahmad S."/>
            <person name="Lan S."/>
            <person name="Zhang J.S."/>
            <person name="Tsai W.C."/>
            <person name="Van de Peer Y."/>
            <person name="Liu Z.J."/>
        </authorList>
    </citation>
    <scope>NUCLEOTIDE SEQUENCE</scope>
    <source>
        <tissue evidence="2">Leaves</tissue>
    </source>
</reference>
<reference evidence="2" key="2">
    <citation type="submission" date="2023-06" db="EMBL/GenBank/DDBJ databases">
        <authorList>
            <person name="Ma L."/>
            <person name="Liu K.-W."/>
            <person name="Li Z."/>
            <person name="Hsiao Y.-Y."/>
            <person name="Qi Y."/>
            <person name="Fu T."/>
            <person name="Tang G."/>
            <person name="Zhang D."/>
            <person name="Sun W.-H."/>
            <person name="Liu D.-K."/>
            <person name="Li Y."/>
            <person name="Chen G.-Z."/>
            <person name="Liu X.-D."/>
            <person name="Liao X.-Y."/>
            <person name="Jiang Y.-T."/>
            <person name="Yu X."/>
            <person name="Hao Y."/>
            <person name="Huang J."/>
            <person name="Zhao X.-W."/>
            <person name="Ke S."/>
            <person name="Chen Y.-Y."/>
            <person name="Wu W.-L."/>
            <person name="Hsu J.-L."/>
            <person name="Lin Y.-F."/>
            <person name="Huang M.-D."/>
            <person name="Li C.-Y."/>
            <person name="Huang L."/>
            <person name="Wang Z.-W."/>
            <person name="Zhao X."/>
            <person name="Zhong W.-Y."/>
            <person name="Peng D.-H."/>
            <person name="Ahmad S."/>
            <person name="Lan S."/>
            <person name="Zhang J.-S."/>
            <person name="Tsai W.-C."/>
            <person name="Van De Peer Y."/>
            <person name="Liu Z.-J."/>
        </authorList>
    </citation>
    <scope>NUCLEOTIDE SEQUENCE</scope>
    <source>
        <strain evidence="2">CP</strain>
        <tissue evidence="2">Leaves</tissue>
    </source>
</reference>
<evidence type="ECO:0000313" key="2">
    <source>
        <dbReference type="EMBL" id="KAK1300806.1"/>
    </source>
</evidence>
<sequence length="207" mass="23075">MPPRKNLPSFPPPVTQSALRTALSNLGGLPNDVPRPDGDPPRHDADKAIHEAEATKLRHTVDEMRRENECLRNLLGKPPGPGVRSHRKMPQGDMPSAPLNPPFPCGRRLNEGIPANHAHEEEPTGSSNMAINSKRPRLEDPGLREDLMRAVDQKFRTMRPRTTADHAFQIAELIHLSPLSADILRSPRPDKFTPPKFKLYEGKTDPT</sequence>
<feature type="compositionally biased region" description="Basic and acidic residues" evidence="1">
    <location>
        <begin position="185"/>
        <end position="207"/>
    </location>
</feature>
<gene>
    <name evidence="2" type="ORF">QJS10_CPB13g01392</name>
</gene>
<evidence type="ECO:0000313" key="3">
    <source>
        <dbReference type="Proteomes" id="UP001180020"/>
    </source>
</evidence>
<feature type="region of interest" description="Disordered" evidence="1">
    <location>
        <begin position="183"/>
        <end position="207"/>
    </location>
</feature>
<dbReference type="AlphaFoldDB" id="A0AAV9DIK4"/>
<comment type="caution">
    <text evidence="2">The sequence shown here is derived from an EMBL/GenBank/DDBJ whole genome shotgun (WGS) entry which is preliminary data.</text>
</comment>
<feature type="compositionally biased region" description="Basic and acidic residues" evidence="1">
    <location>
        <begin position="34"/>
        <end position="47"/>
    </location>
</feature>
<dbReference type="Proteomes" id="UP001180020">
    <property type="component" value="Unassembled WGS sequence"/>
</dbReference>
<organism evidence="2 3">
    <name type="scientific">Acorus calamus</name>
    <name type="common">Sweet flag</name>
    <dbReference type="NCBI Taxonomy" id="4465"/>
    <lineage>
        <taxon>Eukaryota</taxon>
        <taxon>Viridiplantae</taxon>
        <taxon>Streptophyta</taxon>
        <taxon>Embryophyta</taxon>
        <taxon>Tracheophyta</taxon>
        <taxon>Spermatophyta</taxon>
        <taxon>Magnoliopsida</taxon>
        <taxon>Liliopsida</taxon>
        <taxon>Acoraceae</taxon>
        <taxon>Acorus</taxon>
    </lineage>
</organism>
<dbReference type="EMBL" id="JAUJYO010000013">
    <property type="protein sequence ID" value="KAK1300806.1"/>
    <property type="molecule type" value="Genomic_DNA"/>
</dbReference>
<name>A0AAV9DIK4_ACOCL</name>
<evidence type="ECO:0000256" key="1">
    <source>
        <dbReference type="SAM" id="MobiDB-lite"/>
    </source>
</evidence>
<keyword evidence="3" id="KW-1185">Reference proteome</keyword>
<proteinExistence type="predicted"/>